<proteinExistence type="predicted"/>
<protein>
    <recommendedName>
        <fullName evidence="2">Reverse transcriptase Ty1/copia-type domain-containing protein</fullName>
    </recommendedName>
</protein>
<evidence type="ECO:0000259" key="2">
    <source>
        <dbReference type="Pfam" id="PF07727"/>
    </source>
</evidence>
<feature type="domain" description="Reverse transcriptase Ty1/copia-type" evidence="2">
    <location>
        <begin position="264"/>
        <end position="360"/>
    </location>
</feature>
<reference evidence="3" key="1">
    <citation type="journal article" date="2019" name="Sci. Rep.">
        <title>Draft genome of Tanacetum cinerariifolium, the natural source of mosquito coil.</title>
        <authorList>
            <person name="Yamashiro T."/>
            <person name="Shiraishi A."/>
            <person name="Satake H."/>
            <person name="Nakayama K."/>
        </authorList>
    </citation>
    <scope>NUCLEOTIDE SEQUENCE</scope>
</reference>
<sequence length="755" mass="85850">MVSCSFTDWLFLSVGSSKSLYLIYYGTISPEKEFLTSVGSSLSPDPICRQRSCECAVMLRMLRHRIDRPSSCSFLPVTAENKANITTDPKEANNSEKVKNGDEKLNVDTGSKRTKEPVDQEDQAFLEELARIKRQEKEADDATETLRKTFAKINTASTPVNTASTLVNIASLSRNVSAAEPCYPDLSTYANQDDSQIPSLEDIYEVPNDGIFTSATYDDDGVVADFTNLESTMNIEPKKISQALEDKSWVDAMQEELLEFKTQQVWILVDLPFRKKVIRTKWVYRNKKDERGVVVRNKARLVTQGRRQEEGIYYDEVFAPVARIEAIRIFLAFASYMGFIVYQMNAKSAFFYGKINKEVYRRGLIDKTMFIKMDKKDIMLVYVYVDDLIFGSTKKSWCDEFEALIKSRLQMSSMGELTFFLGLHVKQRKDGIFISQDKYIVEILKKFDFMSVKTASTPIETKKPLVKDAEAADVDVHLYRSMIGSLMYLTASRPDIIYVVCACSRESAFDLEAYSDSDHAGANLNRKSTTGCCEFLGKRLILWQCKKQTIIATSTTEAEYVTAVGPFPLKMRSLGKEHVSKHGRKKAKTGTNIKEGTNYVVNKGSYTDKVKVINAKVEGISVAGETLSTATLTEAKMGMRNFFKCWFHYHTTNGHQFTMYSRHQELASPKANGFCKELTSPKQMALGKDFSNPLMADSLLKTIWLSMHHVIAMKHLLLQSKRLLVKKHKIRLWLNVKDAKVLNEFKFIKKQIKEQ</sequence>
<evidence type="ECO:0000256" key="1">
    <source>
        <dbReference type="SAM" id="MobiDB-lite"/>
    </source>
</evidence>
<dbReference type="Pfam" id="PF07727">
    <property type="entry name" value="RVT_2"/>
    <property type="match status" value="2"/>
</dbReference>
<dbReference type="PANTHER" id="PTHR11439">
    <property type="entry name" value="GAG-POL-RELATED RETROTRANSPOSON"/>
    <property type="match status" value="1"/>
</dbReference>
<feature type="compositionally biased region" description="Basic and acidic residues" evidence="1">
    <location>
        <begin position="88"/>
        <end position="118"/>
    </location>
</feature>
<dbReference type="PANTHER" id="PTHR11439:SF495">
    <property type="entry name" value="REVERSE TRANSCRIPTASE, RNA-DEPENDENT DNA POLYMERASE-RELATED"/>
    <property type="match status" value="1"/>
</dbReference>
<dbReference type="InterPro" id="IPR013103">
    <property type="entry name" value="RVT_2"/>
</dbReference>
<dbReference type="SUPFAM" id="SSF56672">
    <property type="entry name" value="DNA/RNA polymerases"/>
    <property type="match status" value="1"/>
</dbReference>
<dbReference type="AlphaFoldDB" id="A0A699GIW3"/>
<dbReference type="InterPro" id="IPR043502">
    <property type="entry name" value="DNA/RNA_pol_sf"/>
</dbReference>
<dbReference type="EMBL" id="BKCJ010000092">
    <property type="protein sequence ID" value="GEU29714.1"/>
    <property type="molecule type" value="Genomic_DNA"/>
</dbReference>
<organism evidence="3">
    <name type="scientific">Tanacetum cinerariifolium</name>
    <name type="common">Dalmatian daisy</name>
    <name type="synonym">Chrysanthemum cinerariifolium</name>
    <dbReference type="NCBI Taxonomy" id="118510"/>
    <lineage>
        <taxon>Eukaryota</taxon>
        <taxon>Viridiplantae</taxon>
        <taxon>Streptophyta</taxon>
        <taxon>Embryophyta</taxon>
        <taxon>Tracheophyta</taxon>
        <taxon>Spermatophyta</taxon>
        <taxon>Magnoliopsida</taxon>
        <taxon>eudicotyledons</taxon>
        <taxon>Gunneridae</taxon>
        <taxon>Pentapetalae</taxon>
        <taxon>asterids</taxon>
        <taxon>campanulids</taxon>
        <taxon>Asterales</taxon>
        <taxon>Asteraceae</taxon>
        <taxon>Asteroideae</taxon>
        <taxon>Anthemideae</taxon>
        <taxon>Anthemidinae</taxon>
        <taxon>Tanacetum</taxon>
    </lineage>
</organism>
<evidence type="ECO:0000313" key="3">
    <source>
        <dbReference type="EMBL" id="GEU29714.1"/>
    </source>
</evidence>
<feature type="domain" description="Reverse transcriptase Ty1/copia-type" evidence="2">
    <location>
        <begin position="367"/>
        <end position="460"/>
    </location>
</feature>
<accession>A0A699GIW3</accession>
<gene>
    <name evidence="3" type="ORF">Tci_001692</name>
</gene>
<name>A0A699GIW3_TANCI</name>
<comment type="caution">
    <text evidence="3">The sequence shown here is derived from an EMBL/GenBank/DDBJ whole genome shotgun (WGS) entry which is preliminary data.</text>
</comment>
<dbReference type="CDD" id="cd09272">
    <property type="entry name" value="RNase_HI_RT_Ty1"/>
    <property type="match status" value="1"/>
</dbReference>
<feature type="region of interest" description="Disordered" evidence="1">
    <location>
        <begin position="85"/>
        <end position="118"/>
    </location>
</feature>